<dbReference type="Gene3D" id="1.20.950.20">
    <property type="entry name" value="Transmembrane di-heme cytochromes, Chain C"/>
    <property type="match status" value="1"/>
</dbReference>
<dbReference type="PANTHER" id="PTHR30485:SF1">
    <property type="entry name" value="CYTOCHROME YDHU-RELATED"/>
    <property type="match status" value="1"/>
</dbReference>
<evidence type="ECO:0000256" key="3">
    <source>
        <dbReference type="ARBA" id="ARBA00022692"/>
    </source>
</evidence>
<dbReference type="InterPro" id="IPR051542">
    <property type="entry name" value="Hydrogenase_cytochrome"/>
</dbReference>
<accession>A0ABS2GTQ2</accession>
<feature type="transmembrane region" description="Helical" evidence="6">
    <location>
        <begin position="118"/>
        <end position="136"/>
    </location>
</feature>
<gene>
    <name evidence="8" type="ORF">H5985_07960</name>
</gene>
<feature type="domain" description="Cytochrome b561 bacterial/Ni-hydrogenase" evidence="7">
    <location>
        <begin position="5"/>
        <end position="192"/>
    </location>
</feature>
<sequence length="213" mass="23917">MRVFRQSLRNRLVHWGIALSCFGLIVTGILQMPVAKRYGITAVFPSTADFFITLPWHYAFAVVFTFLCVFHLAVHALEGDFDIVPQKGDFSKSITIIKALLTGQEEPPSGKYLPEQRLAWAAFVAVFALVIVTGLLKTLKNLAGIELADPALFWLAQLHNLGMVLTILLFFGHMAAFVFKANRFLIPAMFSGYVDADYASHRHSLWKIERSEN</sequence>
<keyword evidence="2" id="KW-1003">Cell membrane</keyword>
<evidence type="ECO:0000313" key="9">
    <source>
        <dbReference type="Proteomes" id="UP000777002"/>
    </source>
</evidence>
<name>A0ABS2GTQ2_9BURK</name>
<feature type="transmembrane region" description="Helical" evidence="6">
    <location>
        <begin position="156"/>
        <end position="179"/>
    </location>
</feature>
<reference evidence="8 9" key="1">
    <citation type="journal article" date="2021" name="Sci. Rep.">
        <title>The distribution of antibiotic resistance genes in chicken gut microbiota commensals.</title>
        <authorList>
            <person name="Juricova H."/>
            <person name="Matiasovicova J."/>
            <person name="Kubasova T."/>
            <person name="Cejkova D."/>
            <person name="Rychlik I."/>
        </authorList>
    </citation>
    <scope>NUCLEOTIDE SEQUENCE [LARGE SCALE GENOMIC DNA]</scope>
    <source>
        <strain evidence="8 9">An562</strain>
    </source>
</reference>
<proteinExistence type="predicted"/>
<comment type="subcellular location">
    <subcellularLocation>
        <location evidence="1">Cell membrane</location>
        <topology evidence="1">Multi-pass membrane protein</topology>
    </subcellularLocation>
</comment>
<comment type="caution">
    <text evidence="8">The sequence shown here is derived from an EMBL/GenBank/DDBJ whole genome shotgun (WGS) entry which is preliminary data.</text>
</comment>
<evidence type="ECO:0000259" key="7">
    <source>
        <dbReference type="Pfam" id="PF01292"/>
    </source>
</evidence>
<evidence type="ECO:0000256" key="1">
    <source>
        <dbReference type="ARBA" id="ARBA00004651"/>
    </source>
</evidence>
<evidence type="ECO:0000256" key="2">
    <source>
        <dbReference type="ARBA" id="ARBA00022475"/>
    </source>
</evidence>
<evidence type="ECO:0000256" key="5">
    <source>
        <dbReference type="ARBA" id="ARBA00023136"/>
    </source>
</evidence>
<dbReference type="InterPro" id="IPR011577">
    <property type="entry name" value="Cyt_b561_bac/Ni-Hgenase"/>
</dbReference>
<evidence type="ECO:0000256" key="4">
    <source>
        <dbReference type="ARBA" id="ARBA00022989"/>
    </source>
</evidence>
<dbReference type="SUPFAM" id="SSF81342">
    <property type="entry name" value="Transmembrane di-heme cytochromes"/>
    <property type="match status" value="1"/>
</dbReference>
<dbReference type="Proteomes" id="UP000777002">
    <property type="component" value="Unassembled WGS sequence"/>
</dbReference>
<dbReference type="EMBL" id="JACJKX010000016">
    <property type="protein sequence ID" value="MBM6929198.1"/>
    <property type="molecule type" value="Genomic_DNA"/>
</dbReference>
<dbReference type="Pfam" id="PF01292">
    <property type="entry name" value="Ni_hydr_CYTB"/>
    <property type="match status" value="1"/>
</dbReference>
<keyword evidence="9" id="KW-1185">Reference proteome</keyword>
<keyword evidence="3 6" id="KW-0812">Transmembrane</keyword>
<protein>
    <submittedName>
        <fullName evidence="8">Cytochrome b/b6 domain-containing protein</fullName>
    </submittedName>
</protein>
<keyword evidence="4 6" id="KW-1133">Transmembrane helix</keyword>
<feature type="transmembrane region" description="Helical" evidence="6">
    <location>
        <begin position="12"/>
        <end position="35"/>
    </location>
</feature>
<feature type="transmembrane region" description="Helical" evidence="6">
    <location>
        <begin position="55"/>
        <end position="77"/>
    </location>
</feature>
<dbReference type="PANTHER" id="PTHR30485">
    <property type="entry name" value="NI/FE-HYDROGENASE 1 B-TYPE CYTOCHROME SUBUNIT"/>
    <property type="match status" value="1"/>
</dbReference>
<evidence type="ECO:0000313" key="8">
    <source>
        <dbReference type="EMBL" id="MBM6929198.1"/>
    </source>
</evidence>
<dbReference type="InterPro" id="IPR016174">
    <property type="entry name" value="Di-haem_cyt_TM"/>
</dbReference>
<dbReference type="RefSeq" id="WP_205050785.1">
    <property type="nucleotide sequence ID" value="NZ_JACJKX010000016.1"/>
</dbReference>
<organism evidence="8 9">
    <name type="scientific">Parasutterella secunda</name>
    <dbReference type="NCBI Taxonomy" id="626947"/>
    <lineage>
        <taxon>Bacteria</taxon>
        <taxon>Pseudomonadati</taxon>
        <taxon>Pseudomonadota</taxon>
        <taxon>Betaproteobacteria</taxon>
        <taxon>Burkholderiales</taxon>
        <taxon>Sutterellaceae</taxon>
        <taxon>Parasutterella</taxon>
    </lineage>
</organism>
<keyword evidence="5 6" id="KW-0472">Membrane</keyword>
<evidence type="ECO:0000256" key="6">
    <source>
        <dbReference type="SAM" id="Phobius"/>
    </source>
</evidence>